<dbReference type="KEGG" id="fcy:FRACYDRAFT_268837"/>
<dbReference type="AlphaFoldDB" id="A0A1E7FIV5"/>
<sequence>MQFSTIALLLAALIAPSAAEYVCHSDASFNSDVDTMPSAAAQKYLGSALVDAFNEAYAGVDGVTMDYDDIEGFDTDPSVSAAVLLRGGANLERRSRSSRRRRSRSTGGYGCNLCKKYDDDATAALSGIDFGVALLSSKEHVAWEKLFCAKGSANSEFTSMTDCKIDLSNCHDEDDVSGIPNVNGIPYKSVIPSIVDLLAIADALDSPSPSSPKLHIHLPQESRRPKR</sequence>
<feature type="region of interest" description="Disordered" evidence="1">
    <location>
        <begin position="206"/>
        <end position="227"/>
    </location>
</feature>
<evidence type="ECO:0000256" key="1">
    <source>
        <dbReference type="SAM" id="MobiDB-lite"/>
    </source>
</evidence>
<evidence type="ECO:0000313" key="3">
    <source>
        <dbReference type="EMBL" id="OEU17975.1"/>
    </source>
</evidence>
<keyword evidence="2" id="KW-0732">Signal</keyword>
<dbReference type="InParanoid" id="A0A1E7FIV5"/>
<keyword evidence="4" id="KW-1185">Reference proteome</keyword>
<feature type="signal peptide" evidence="2">
    <location>
        <begin position="1"/>
        <end position="19"/>
    </location>
</feature>
<dbReference type="EMBL" id="KV784357">
    <property type="protein sequence ID" value="OEU17975.1"/>
    <property type="molecule type" value="Genomic_DNA"/>
</dbReference>
<evidence type="ECO:0000313" key="4">
    <source>
        <dbReference type="Proteomes" id="UP000095751"/>
    </source>
</evidence>
<organism evidence="3 4">
    <name type="scientific">Fragilariopsis cylindrus CCMP1102</name>
    <dbReference type="NCBI Taxonomy" id="635003"/>
    <lineage>
        <taxon>Eukaryota</taxon>
        <taxon>Sar</taxon>
        <taxon>Stramenopiles</taxon>
        <taxon>Ochrophyta</taxon>
        <taxon>Bacillariophyta</taxon>
        <taxon>Bacillariophyceae</taxon>
        <taxon>Bacillariophycidae</taxon>
        <taxon>Bacillariales</taxon>
        <taxon>Bacillariaceae</taxon>
        <taxon>Fragilariopsis</taxon>
    </lineage>
</organism>
<accession>A0A1E7FIV5</accession>
<proteinExistence type="predicted"/>
<feature type="chain" id="PRO_5009193174" evidence="2">
    <location>
        <begin position="20"/>
        <end position="227"/>
    </location>
</feature>
<gene>
    <name evidence="3" type="ORF">FRACYDRAFT_268837</name>
</gene>
<protein>
    <submittedName>
        <fullName evidence="3">Uncharacterized protein</fullName>
    </submittedName>
</protein>
<reference evidence="3 4" key="1">
    <citation type="submission" date="2016-09" db="EMBL/GenBank/DDBJ databases">
        <title>Extensive genetic diversity and differential bi-allelic expression allows diatom success in the polar Southern Ocean.</title>
        <authorList>
            <consortium name="DOE Joint Genome Institute"/>
            <person name="Mock T."/>
            <person name="Otillar R.P."/>
            <person name="Strauss J."/>
            <person name="Dupont C."/>
            <person name="Frickenhaus S."/>
            <person name="Maumus F."/>
            <person name="Mcmullan M."/>
            <person name="Sanges R."/>
            <person name="Schmutz J."/>
            <person name="Toseland A."/>
            <person name="Valas R."/>
            <person name="Veluchamy A."/>
            <person name="Ward B.J."/>
            <person name="Allen A."/>
            <person name="Barry K."/>
            <person name="Falciatore A."/>
            <person name="Ferrante M."/>
            <person name="Fortunato A.E."/>
            <person name="Gloeckner G."/>
            <person name="Gruber A."/>
            <person name="Hipkin R."/>
            <person name="Janech M."/>
            <person name="Kroth P."/>
            <person name="Leese F."/>
            <person name="Lindquist E."/>
            <person name="Lyon B.R."/>
            <person name="Martin J."/>
            <person name="Mayer C."/>
            <person name="Parker M."/>
            <person name="Quesneville H."/>
            <person name="Raymond J."/>
            <person name="Uhlig C."/>
            <person name="Valentin K.U."/>
            <person name="Worden A.Z."/>
            <person name="Armbrust E.V."/>
            <person name="Bowler C."/>
            <person name="Green B."/>
            <person name="Moulton V."/>
            <person name="Van Oosterhout C."/>
            <person name="Grigoriev I."/>
        </authorList>
    </citation>
    <scope>NUCLEOTIDE SEQUENCE [LARGE SCALE GENOMIC DNA]</scope>
    <source>
        <strain evidence="3 4">CCMP1102</strain>
    </source>
</reference>
<evidence type="ECO:0000256" key="2">
    <source>
        <dbReference type="SAM" id="SignalP"/>
    </source>
</evidence>
<feature type="compositionally biased region" description="Basic and acidic residues" evidence="1">
    <location>
        <begin position="218"/>
        <end position="227"/>
    </location>
</feature>
<name>A0A1E7FIV5_9STRA</name>
<dbReference type="Proteomes" id="UP000095751">
    <property type="component" value="Unassembled WGS sequence"/>
</dbReference>